<reference evidence="2 3" key="1">
    <citation type="submission" date="2016-11" db="EMBL/GenBank/DDBJ databases">
        <authorList>
            <person name="Jaros S."/>
            <person name="Januszkiewicz K."/>
            <person name="Wedrychowicz H."/>
        </authorList>
    </citation>
    <scope>NUCLEOTIDE SEQUENCE [LARGE SCALE GENOMIC DNA]</scope>
    <source>
        <strain evidence="2 3">DSM 17477</strain>
    </source>
</reference>
<dbReference type="STRING" id="1121476.SAMN02745751_01232"/>
<gene>
    <name evidence="2" type="ORF">SAMN02745751_01232</name>
</gene>
<accession>A0A1M6ELN9</accession>
<proteinExistence type="predicted"/>
<evidence type="ECO:0000313" key="2">
    <source>
        <dbReference type="EMBL" id="SHI86130.1"/>
    </source>
</evidence>
<evidence type="ECO:0000313" key="3">
    <source>
        <dbReference type="Proteomes" id="UP000184052"/>
    </source>
</evidence>
<evidence type="ECO:0000259" key="1">
    <source>
        <dbReference type="Pfam" id="PF04073"/>
    </source>
</evidence>
<dbReference type="InterPro" id="IPR007214">
    <property type="entry name" value="YbaK/aa-tRNA-synth-assoc-dom"/>
</dbReference>
<organism evidence="2 3">
    <name type="scientific">Dethiosulfatibacter aminovorans DSM 17477</name>
    <dbReference type="NCBI Taxonomy" id="1121476"/>
    <lineage>
        <taxon>Bacteria</taxon>
        <taxon>Bacillati</taxon>
        <taxon>Bacillota</taxon>
        <taxon>Tissierellia</taxon>
        <taxon>Dethiosulfatibacter</taxon>
    </lineage>
</organism>
<dbReference type="Pfam" id="PF04073">
    <property type="entry name" value="tRNA_edit"/>
    <property type="match status" value="1"/>
</dbReference>
<protein>
    <submittedName>
        <fullName evidence="2">Cys-tRNA(Pro) deacylase, prolyl-tRNA editing enzyme YbaK/EbsC</fullName>
    </submittedName>
</protein>
<feature type="domain" description="YbaK/aminoacyl-tRNA synthetase-associated" evidence="1">
    <location>
        <begin position="25"/>
        <end position="140"/>
    </location>
</feature>
<dbReference type="AlphaFoldDB" id="A0A1M6ELN9"/>
<dbReference type="PANTHER" id="PTHR30411:SF1">
    <property type="entry name" value="CYTOPLASMIC PROTEIN"/>
    <property type="match status" value="1"/>
</dbReference>
<dbReference type="GO" id="GO:0002161">
    <property type="term" value="F:aminoacyl-tRNA deacylase activity"/>
    <property type="evidence" value="ECO:0007669"/>
    <property type="project" value="InterPro"/>
</dbReference>
<sequence length="152" mass="16797">MSIESVKKQFEEENLPLEVIEMDTSTATVELAAQALGVEPARIAKTMAIRLKEKDILLLAKGDLKLDNRKFKDQFKQKAKFVGFEDVQEATGHPVGGVCPFGLEKDLEVYLDESLKVFDYVYPAGGGPNTAVKIDVDYLAQVTNGSWVDVCK</sequence>
<dbReference type="Gene3D" id="3.90.960.10">
    <property type="entry name" value="YbaK/aminoacyl-tRNA synthetase-associated domain"/>
    <property type="match status" value="1"/>
</dbReference>
<name>A0A1M6ELN9_9FIRM</name>
<dbReference type="RefSeq" id="WP_073048648.1">
    <property type="nucleotide sequence ID" value="NZ_FQZL01000007.1"/>
</dbReference>
<keyword evidence="3" id="KW-1185">Reference proteome</keyword>
<dbReference type="InterPro" id="IPR036754">
    <property type="entry name" value="YbaK/aa-tRNA-synt-asso_dom_sf"/>
</dbReference>
<dbReference type="OrthoDB" id="9798760at2"/>
<dbReference type="CDD" id="cd04333">
    <property type="entry name" value="ProX_deacylase"/>
    <property type="match status" value="1"/>
</dbReference>
<dbReference type="SUPFAM" id="SSF55826">
    <property type="entry name" value="YbaK/ProRS associated domain"/>
    <property type="match status" value="1"/>
</dbReference>
<dbReference type="PANTHER" id="PTHR30411">
    <property type="entry name" value="CYTOPLASMIC PROTEIN"/>
    <property type="match status" value="1"/>
</dbReference>
<dbReference type="Proteomes" id="UP000184052">
    <property type="component" value="Unassembled WGS sequence"/>
</dbReference>
<dbReference type="EMBL" id="FQZL01000007">
    <property type="protein sequence ID" value="SHI86130.1"/>
    <property type="molecule type" value="Genomic_DNA"/>
</dbReference>